<evidence type="ECO:0000313" key="1">
    <source>
        <dbReference type="EMBL" id="SFG17016.1"/>
    </source>
</evidence>
<organism evidence="1 2">
    <name type="scientific">Salegentibacter agarivorans</name>
    <dbReference type="NCBI Taxonomy" id="345907"/>
    <lineage>
        <taxon>Bacteria</taxon>
        <taxon>Pseudomonadati</taxon>
        <taxon>Bacteroidota</taxon>
        <taxon>Flavobacteriia</taxon>
        <taxon>Flavobacteriales</taxon>
        <taxon>Flavobacteriaceae</taxon>
        <taxon>Salegentibacter</taxon>
    </lineage>
</organism>
<gene>
    <name evidence="1" type="ORF">SAMN04488033_13319</name>
</gene>
<evidence type="ECO:0000313" key="2">
    <source>
        <dbReference type="Proteomes" id="UP000199116"/>
    </source>
</evidence>
<dbReference type="RefSeq" id="WP_156858135.1">
    <property type="nucleotide sequence ID" value="NZ_FOOH01000033.1"/>
</dbReference>
<protein>
    <submittedName>
        <fullName evidence="1">Uncharacterized protein</fullName>
    </submittedName>
</protein>
<name>A0A1I2PTT9_9FLAO</name>
<dbReference type="AlphaFoldDB" id="A0A1I2PTT9"/>
<sequence length="54" mass="6543">MNIVEMERPAVLEESEKELEHAGSELFKTLCFNCDLRHHCSWKDNRKMYCEHFQ</sequence>
<dbReference type="Proteomes" id="UP000199116">
    <property type="component" value="Unassembled WGS sequence"/>
</dbReference>
<keyword evidence="2" id="KW-1185">Reference proteome</keyword>
<proteinExistence type="predicted"/>
<accession>A0A1I2PTT9</accession>
<reference evidence="2" key="1">
    <citation type="submission" date="2016-10" db="EMBL/GenBank/DDBJ databases">
        <authorList>
            <person name="Varghese N."/>
            <person name="Submissions S."/>
        </authorList>
    </citation>
    <scope>NUCLEOTIDE SEQUENCE [LARGE SCALE GENOMIC DNA]</scope>
    <source>
        <strain evidence="2">DSM 23515</strain>
    </source>
</reference>
<dbReference type="EMBL" id="FOOH01000033">
    <property type="protein sequence ID" value="SFG17016.1"/>
    <property type="molecule type" value="Genomic_DNA"/>
</dbReference>